<dbReference type="EMBL" id="MU006804">
    <property type="protein sequence ID" value="KAF2635695.1"/>
    <property type="molecule type" value="Genomic_DNA"/>
</dbReference>
<keyword evidence="3" id="KW-1185">Reference proteome</keyword>
<dbReference type="OrthoDB" id="3789852at2759"/>
<feature type="compositionally biased region" description="Basic and acidic residues" evidence="1">
    <location>
        <begin position="291"/>
        <end position="313"/>
    </location>
</feature>
<name>A0A6A6RKJ7_9PLEO</name>
<accession>A0A6A6RKJ7</accession>
<dbReference type="Proteomes" id="UP000799753">
    <property type="component" value="Unassembled WGS sequence"/>
</dbReference>
<evidence type="ECO:0000313" key="2">
    <source>
        <dbReference type="EMBL" id="KAF2635695.1"/>
    </source>
</evidence>
<feature type="region of interest" description="Disordered" evidence="1">
    <location>
        <begin position="272"/>
        <end position="331"/>
    </location>
</feature>
<dbReference type="AlphaFoldDB" id="A0A6A6RKJ7"/>
<organism evidence="2 3">
    <name type="scientific">Massarina eburnea CBS 473.64</name>
    <dbReference type="NCBI Taxonomy" id="1395130"/>
    <lineage>
        <taxon>Eukaryota</taxon>
        <taxon>Fungi</taxon>
        <taxon>Dikarya</taxon>
        <taxon>Ascomycota</taxon>
        <taxon>Pezizomycotina</taxon>
        <taxon>Dothideomycetes</taxon>
        <taxon>Pleosporomycetidae</taxon>
        <taxon>Pleosporales</taxon>
        <taxon>Massarineae</taxon>
        <taxon>Massarinaceae</taxon>
        <taxon>Massarina</taxon>
    </lineage>
</organism>
<gene>
    <name evidence="2" type="ORF">P280DRAFT_169316</name>
</gene>
<proteinExistence type="predicted"/>
<evidence type="ECO:0000256" key="1">
    <source>
        <dbReference type="SAM" id="MobiDB-lite"/>
    </source>
</evidence>
<protein>
    <submittedName>
        <fullName evidence="2">Uncharacterized protein</fullName>
    </submittedName>
</protein>
<evidence type="ECO:0000313" key="3">
    <source>
        <dbReference type="Proteomes" id="UP000799753"/>
    </source>
</evidence>
<sequence>MPSNPVDPFKQSTAGLINETLVTMGTLRNGQDITSWSFSARKSLARAGTVNILIPKPNAPAFKSSAPRGSNKYWKDIHDSYIVHTVPRLVAAVTSTLVRASLLRNAEALNFPLTDPSLTPAAVGVLMRFMNAVCTVPDATKLQVHLDTPLIVKLKDNLDIRAAAHVLGMDMYTKHIDELYSTRIATWFPIRSQAMTISGYAKDTSDPLLVSLAKRIAELTPLEAGEDGKFTKNQTHMWNKVMTNANCTLLAEVHAQALEKVKVEHKLKQTEAKMIESKTSMAKQKAKAKKPANDKNAEVKKAPPKDKDDEPKAPKKGHVIQAYEDACSKRS</sequence>
<reference evidence="2" key="1">
    <citation type="journal article" date="2020" name="Stud. Mycol.">
        <title>101 Dothideomycetes genomes: a test case for predicting lifestyles and emergence of pathogens.</title>
        <authorList>
            <person name="Haridas S."/>
            <person name="Albert R."/>
            <person name="Binder M."/>
            <person name="Bloem J."/>
            <person name="Labutti K."/>
            <person name="Salamov A."/>
            <person name="Andreopoulos B."/>
            <person name="Baker S."/>
            <person name="Barry K."/>
            <person name="Bills G."/>
            <person name="Bluhm B."/>
            <person name="Cannon C."/>
            <person name="Castanera R."/>
            <person name="Culley D."/>
            <person name="Daum C."/>
            <person name="Ezra D."/>
            <person name="Gonzalez J."/>
            <person name="Henrissat B."/>
            <person name="Kuo A."/>
            <person name="Liang C."/>
            <person name="Lipzen A."/>
            <person name="Lutzoni F."/>
            <person name="Magnuson J."/>
            <person name="Mondo S."/>
            <person name="Nolan M."/>
            <person name="Ohm R."/>
            <person name="Pangilinan J."/>
            <person name="Park H.-J."/>
            <person name="Ramirez L."/>
            <person name="Alfaro M."/>
            <person name="Sun H."/>
            <person name="Tritt A."/>
            <person name="Yoshinaga Y."/>
            <person name="Zwiers L.-H."/>
            <person name="Turgeon B."/>
            <person name="Goodwin S."/>
            <person name="Spatafora J."/>
            <person name="Crous P."/>
            <person name="Grigoriev I."/>
        </authorList>
    </citation>
    <scope>NUCLEOTIDE SEQUENCE</scope>
    <source>
        <strain evidence="2">CBS 473.64</strain>
    </source>
</reference>